<evidence type="ECO:0000256" key="2">
    <source>
        <dbReference type="SAM" id="SignalP"/>
    </source>
</evidence>
<dbReference type="EMBL" id="JAACLJ010000003">
    <property type="protein sequence ID" value="KAF4589050.1"/>
    <property type="molecule type" value="Genomic_DNA"/>
</dbReference>
<feature type="region of interest" description="Disordered" evidence="1">
    <location>
        <begin position="153"/>
        <end position="250"/>
    </location>
</feature>
<keyword evidence="2" id="KW-0732">Signal</keyword>
<feature type="signal peptide" evidence="2">
    <location>
        <begin position="1"/>
        <end position="18"/>
    </location>
</feature>
<accession>A0A8H4VDU7</accession>
<feature type="compositionally biased region" description="Polar residues" evidence="1">
    <location>
        <begin position="215"/>
        <end position="244"/>
    </location>
</feature>
<gene>
    <name evidence="3" type="ORF">GQ602_002939</name>
</gene>
<reference evidence="3 4" key="1">
    <citation type="journal article" date="2020" name="G3 (Bethesda)">
        <title>Genetic Underpinnings of Host Manipulation by Ophiocordyceps as Revealed by Comparative Transcriptomics.</title>
        <authorList>
            <person name="Will I."/>
            <person name="Das B."/>
            <person name="Trinh T."/>
            <person name="Brachmann A."/>
            <person name="Ohm R.A."/>
            <person name="de Bekker C."/>
        </authorList>
    </citation>
    <scope>NUCLEOTIDE SEQUENCE [LARGE SCALE GENOMIC DNA]</scope>
    <source>
        <strain evidence="3 4">EC05</strain>
    </source>
</reference>
<sequence length="250" mass="26436">MRFSRFVALAASASLVEGGTLYRRSATSPVDAGPMPWDGQIEEGQKYWGPIGEQVQQRGVKITDRGTKCHGACGSMMWFNDPEKSRWDDETKNYKPCTDTDLPRLADICFGQCPNELPFAVYGTAIKRAISCGLIPMGWNKKTNKGYESVAWTPATDTSPAKSKYLDAEGNPKPAPAPAPAPAPSPSSSSSPSPTENSAPSRPVREAAPEAEQPKATSSITTTQPSGSPEGTSSPNATGRNPSSGAVLAC</sequence>
<protein>
    <submittedName>
        <fullName evidence="3">Uncharacterized protein</fullName>
    </submittedName>
</protein>
<evidence type="ECO:0000313" key="4">
    <source>
        <dbReference type="Proteomes" id="UP000562929"/>
    </source>
</evidence>
<keyword evidence="4" id="KW-1185">Reference proteome</keyword>
<proteinExistence type="predicted"/>
<dbReference type="Proteomes" id="UP000562929">
    <property type="component" value="Unassembled WGS sequence"/>
</dbReference>
<organism evidence="3 4">
    <name type="scientific">Ophiocordyceps camponoti-floridani</name>
    <dbReference type="NCBI Taxonomy" id="2030778"/>
    <lineage>
        <taxon>Eukaryota</taxon>
        <taxon>Fungi</taxon>
        <taxon>Dikarya</taxon>
        <taxon>Ascomycota</taxon>
        <taxon>Pezizomycotina</taxon>
        <taxon>Sordariomycetes</taxon>
        <taxon>Hypocreomycetidae</taxon>
        <taxon>Hypocreales</taxon>
        <taxon>Ophiocordycipitaceae</taxon>
        <taxon>Ophiocordyceps</taxon>
    </lineage>
</organism>
<name>A0A8H4VDU7_9HYPO</name>
<evidence type="ECO:0000313" key="3">
    <source>
        <dbReference type="EMBL" id="KAF4589050.1"/>
    </source>
</evidence>
<dbReference type="OrthoDB" id="10602890at2759"/>
<evidence type="ECO:0000256" key="1">
    <source>
        <dbReference type="SAM" id="MobiDB-lite"/>
    </source>
</evidence>
<feature type="compositionally biased region" description="Low complexity" evidence="1">
    <location>
        <begin position="186"/>
        <end position="201"/>
    </location>
</feature>
<feature type="compositionally biased region" description="Pro residues" evidence="1">
    <location>
        <begin position="173"/>
        <end position="185"/>
    </location>
</feature>
<feature type="chain" id="PRO_5034776721" evidence="2">
    <location>
        <begin position="19"/>
        <end position="250"/>
    </location>
</feature>
<comment type="caution">
    <text evidence="3">The sequence shown here is derived from an EMBL/GenBank/DDBJ whole genome shotgun (WGS) entry which is preliminary data.</text>
</comment>
<dbReference type="AlphaFoldDB" id="A0A8H4VDU7"/>